<accession>A0A7V3KPH3</accession>
<reference evidence="1" key="1">
    <citation type="journal article" date="2020" name="mSystems">
        <title>Genome- and Community-Level Interaction Insights into Carbon Utilization and Element Cycling Functions of Hydrothermarchaeota in Hydrothermal Sediment.</title>
        <authorList>
            <person name="Zhou Z."/>
            <person name="Liu Y."/>
            <person name="Xu W."/>
            <person name="Pan J."/>
            <person name="Luo Z.H."/>
            <person name="Li M."/>
        </authorList>
    </citation>
    <scope>NUCLEOTIDE SEQUENCE [LARGE SCALE GENOMIC DNA]</scope>
    <source>
        <strain evidence="1">SpSt-754</strain>
    </source>
</reference>
<dbReference type="AlphaFoldDB" id="A0A7V3KPH3"/>
<dbReference type="PROSITE" id="PS00092">
    <property type="entry name" value="N6_MTASE"/>
    <property type="match status" value="1"/>
</dbReference>
<dbReference type="GO" id="GO:0003676">
    <property type="term" value="F:nucleic acid binding"/>
    <property type="evidence" value="ECO:0007669"/>
    <property type="project" value="InterPro"/>
</dbReference>
<evidence type="ECO:0000313" key="1">
    <source>
        <dbReference type="EMBL" id="HGB36429.1"/>
    </source>
</evidence>
<comment type="caution">
    <text evidence="1">The sequence shown here is derived from an EMBL/GenBank/DDBJ whole genome shotgun (WGS) entry which is preliminary data.</text>
</comment>
<dbReference type="InterPro" id="IPR029063">
    <property type="entry name" value="SAM-dependent_MTases_sf"/>
</dbReference>
<dbReference type="EMBL" id="DTGD01000224">
    <property type="protein sequence ID" value="HGB36429.1"/>
    <property type="molecule type" value="Genomic_DNA"/>
</dbReference>
<dbReference type="Gene3D" id="3.40.50.150">
    <property type="entry name" value="Vaccinia Virus protein VP39"/>
    <property type="match status" value="1"/>
</dbReference>
<dbReference type="SUPFAM" id="SSF53335">
    <property type="entry name" value="S-adenosyl-L-methionine-dependent methyltransferases"/>
    <property type="match status" value="1"/>
</dbReference>
<proteinExistence type="predicted"/>
<name>A0A7V3KPH3_UNCW3</name>
<organism evidence="1">
    <name type="scientific">candidate division WOR-3 bacterium</name>
    <dbReference type="NCBI Taxonomy" id="2052148"/>
    <lineage>
        <taxon>Bacteria</taxon>
        <taxon>Bacteria division WOR-3</taxon>
    </lineage>
</organism>
<sequence>MDKQLMAVVCTKEGIPGKIYLSAEDVPKDLIPDEKEIWKRIERLCEETGLSVPEEPLLDKSADQLPMYGMPTYGDMFIPRQLLTLLAFTKWVKKAEEEMRKQEFEEDVIKAISCKLSLVLDRFASYSTSLCVWAIDGEFIAQTFGRQAIPMVWDFAEVNPFGDASGNVQGALDWVLGVIKNLVNSGDPANVLRASATELPFPDNFFDTIITDPPYYDNISYAALSDFFYVWLKRSIGHLYPEHFSGELTPKRKEIVADAKRYGSKEKAKRFYEEMMEKALQEAWRVLKPNSPLVMIYAHKTTAGWSTLVEALRKTGFVIQEAWPIHTERPGRLLEIGTSALSSSIFLCARKREKGKVGSYETEVYPQLEEIIEERVNTLLLEGITGADLVIACVGAGLKAFTQFERVEYANGKEVTSEEFLHIVEGLVLETILEKLFGVSRKGVSQVDPATRFYVLWRYTYGRQEVNSGEAIVFAYPQGVELDGPLGLSSGRNPILEKKGSKYRLRDYSERGHDEKLGLDGRSIIDALHRLLWLLENQAYKIPEYLLNAKPDLSLLKLTAQALAGTTLAGSKELISTTSDEKALCERLLVNWKNLIEESPLFSSKKT</sequence>
<dbReference type="InterPro" id="IPR002052">
    <property type="entry name" value="DNA_methylase_N6_adenine_CS"/>
</dbReference>
<protein>
    <submittedName>
        <fullName evidence="1">DUF1156 domain-containing protein</fullName>
    </submittedName>
</protein>
<dbReference type="GO" id="GO:0008168">
    <property type="term" value="F:methyltransferase activity"/>
    <property type="evidence" value="ECO:0007669"/>
    <property type="project" value="InterPro"/>
</dbReference>
<dbReference type="GO" id="GO:0032259">
    <property type="term" value="P:methylation"/>
    <property type="evidence" value="ECO:0007669"/>
    <property type="project" value="InterPro"/>
</dbReference>
<gene>
    <name evidence="1" type="ORF">ENV38_05960</name>
</gene>